<organism evidence="1 2">
    <name type="scientific">Gymnopus androsaceus JB14</name>
    <dbReference type="NCBI Taxonomy" id="1447944"/>
    <lineage>
        <taxon>Eukaryota</taxon>
        <taxon>Fungi</taxon>
        <taxon>Dikarya</taxon>
        <taxon>Basidiomycota</taxon>
        <taxon>Agaricomycotina</taxon>
        <taxon>Agaricomycetes</taxon>
        <taxon>Agaricomycetidae</taxon>
        <taxon>Agaricales</taxon>
        <taxon>Marasmiineae</taxon>
        <taxon>Omphalotaceae</taxon>
        <taxon>Gymnopus</taxon>
    </lineage>
</organism>
<dbReference type="OrthoDB" id="2986439at2759"/>
<dbReference type="AlphaFoldDB" id="A0A6A4H631"/>
<evidence type="ECO:0000313" key="1">
    <source>
        <dbReference type="EMBL" id="KAE9393178.1"/>
    </source>
</evidence>
<keyword evidence="2" id="KW-1185">Reference proteome</keyword>
<evidence type="ECO:0000313" key="2">
    <source>
        <dbReference type="Proteomes" id="UP000799118"/>
    </source>
</evidence>
<dbReference type="EMBL" id="ML769579">
    <property type="protein sequence ID" value="KAE9393178.1"/>
    <property type="molecule type" value="Genomic_DNA"/>
</dbReference>
<gene>
    <name evidence="1" type="ORF">BT96DRAFT_924223</name>
</gene>
<sequence length="96" mass="11307">MPRFIRSILLNTRRTSRSALNSLSKKFLDWRVSRDPPPDIHLLYFSNQKLNYYSYKPPAGFTPEEILRFPGAKRRLRTVKRVKEFIESGVDSHARA</sequence>
<dbReference type="Proteomes" id="UP000799118">
    <property type="component" value="Unassembled WGS sequence"/>
</dbReference>
<reference evidence="1" key="1">
    <citation type="journal article" date="2019" name="Environ. Microbiol.">
        <title>Fungal ecological strategies reflected in gene transcription - a case study of two litter decomposers.</title>
        <authorList>
            <person name="Barbi F."/>
            <person name="Kohler A."/>
            <person name="Barry K."/>
            <person name="Baskaran P."/>
            <person name="Daum C."/>
            <person name="Fauchery L."/>
            <person name="Ihrmark K."/>
            <person name="Kuo A."/>
            <person name="LaButti K."/>
            <person name="Lipzen A."/>
            <person name="Morin E."/>
            <person name="Grigoriev I.V."/>
            <person name="Henrissat B."/>
            <person name="Lindahl B."/>
            <person name="Martin F."/>
        </authorList>
    </citation>
    <scope>NUCLEOTIDE SEQUENCE</scope>
    <source>
        <strain evidence="1">JB14</strain>
    </source>
</reference>
<proteinExistence type="predicted"/>
<accession>A0A6A4H631</accession>
<protein>
    <submittedName>
        <fullName evidence="1">Uncharacterized protein</fullName>
    </submittedName>
</protein>
<name>A0A6A4H631_9AGAR</name>